<evidence type="ECO:0000313" key="12">
    <source>
        <dbReference type="Proteomes" id="UP000232693"/>
    </source>
</evidence>
<dbReference type="PANTHER" id="PTHR32248">
    <property type="entry name" value="RNA POLYMERASE SIGMA-54 FACTOR"/>
    <property type="match status" value="1"/>
</dbReference>
<name>A0A2K9AWG8_9GAMM</name>
<evidence type="ECO:0000256" key="7">
    <source>
        <dbReference type="ARBA" id="ARBA00023082"/>
    </source>
</evidence>
<dbReference type="PROSITE" id="PS50044">
    <property type="entry name" value="SIGMA54_3"/>
    <property type="match status" value="1"/>
</dbReference>
<keyword evidence="8 10" id="KW-0238">DNA-binding</keyword>
<dbReference type="KEGG" id="kpd:CW740_02935"/>
<reference evidence="11 12" key="1">
    <citation type="submission" date="2017-12" db="EMBL/GenBank/DDBJ databases">
        <title>Kangiella profundi FT102 completed genome.</title>
        <authorList>
            <person name="Xu J."/>
            <person name="Wang J."/>
            <person name="Lu Y."/>
        </authorList>
    </citation>
    <scope>NUCLEOTIDE SEQUENCE [LARGE SCALE GENOMIC DNA]</scope>
    <source>
        <strain evidence="11 12">FT102</strain>
    </source>
</reference>
<dbReference type="Proteomes" id="UP000232693">
    <property type="component" value="Chromosome"/>
</dbReference>
<dbReference type="Pfam" id="PF00309">
    <property type="entry name" value="Sigma54_AID"/>
    <property type="match status" value="1"/>
</dbReference>
<sequence length="490" mass="56413">MNPTLQLNLSQQLKLSPQLQQSIKLLQLSHLALQQEIQYQLETNPLLNLVDDSYFEVNDQNDSLADNFQKSSTKSAPESRDNSQSSQMLSQSYFDLDQSSYGKGSTTISDSYFETLMQDSVGLREHLEWQIQMSSLSRGDMEIAYYVIENIDDAGFLTVNPEEIAVQIQEDFMHEVEADEIVAVIHQVQQLEPLGCASKDLQEFLIIQLNSMKREAASQQNPNISLAVKLVTHHFHALQKHQYQDLIQRLSLTELEMNDALNLIKHLRTQPNYQFIGESTEYIKPDVLVYKLDNEWQAQLAGHSTPHLDINHQYADSLRKSRNPTDHQYLRDRLQSARWFMQSIQARNDTLKRVADWIVHYQQNFFDNGESSIRPMRLKDLAQDLDLHESTISRACSDKYLQSPRGIYELKYFFSNAIPSTQGGEWSSKAIKNKIKQYVNAEPSRKPLSDIKLAELLNQEGVSIARRTVAKYREALNIPPACQRKLFTNS</sequence>
<evidence type="ECO:0000256" key="9">
    <source>
        <dbReference type="ARBA" id="ARBA00023163"/>
    </source>
</evidence>
<dbReference type="GO" id="GO:0016779">
    <property type="term" value="F:nucleotidyltransferase activity"/>
    <property type="evidence" value="ECO:0007669"/>
    <property type="project" value="UniProtKB-KW"/>
</dbReference>
<dbReference type="GO" id="GO:0016987">
    <property type="term" value="F:sigma factor activity"/>
    <property type="evidence" value="ECO:0007669"/>
    <property type="project" value="UniProtKB-KW"/>
</dbReference>
<dbReference type="PIRSF" id="PIRSF000774">
    <property type="entry name" value="RpoN"/>
    <property type="match status" value="1"/>
</dbReference>
<evidence type="ECO:0000256" key="10">
    <source>
        <dbReference type="PIRNR" id="PIRNR000774"/>
    </source>
</evidence>
<gene>
    <name evidence="11" type="primary">rpoN</name>
    <name evidence="11" type="ORF">CW740_02935</name>
</gene>
<keyword evidence="12" id="KW-1185">Reference proteome</keyword>
<comment type="similarity">
    <text evidence="1 10">Belongs to the sigma-54 factor family.</text>
</comment>
<dbReference type="PRINTS" id="PR00045">
    <property type="entry name" value="SIGMA54FCT"/>
</dbReference>
<evidence type="ECO:0000256" key="8">
    <source>
        <dbReference type="ARBA" id="ARBA00023125"/>
    </source>
</evidence>
<evidence type="ECO:0000256" key="4">
    <source>
        <dbReference type="ARBA" id="ARBA00022679"/>
    </source>
</evidence>
<dbReference type="PROSITE" id="PS00717">
    <property type="entry name" value="SIGMA54_1"/>
    <property type="match status" value="1"/>
</dbReference>
<dbReference type="GO" id="GO:0000428">
    <property type="term" value="C:DNA-directed RNA polymerase complex"/>
    <property type="evidence" value="ECO:0007669"/>
    <property type="project" value="UniProtKB-KW"/>
</dbReference>
<evidence type="ECO:0000313" key="11">
    <source>
        <dbReference type="EMBL" id="AUD78249.1"/>
    </source>
</evidence>
<evidence type="ECO:0000256" key="6">
    <source>
        <dbReference type="ARBA" id="ARBA00023015"/>
    </source>
</evidence>
<keyword evidence="7 10" id="KW-0731">Sigma factor</keyword>
<dbReference type="Gene3D" id="1.10.10.60">
    <property type="entry name" value="Homeodomain-like"/>
    <property type="match status" value="1"/>
</dbReference>
<dbReference type="PROSITE" id="PS00718">
    <property type="entry name" value="SIGMA54_2"/>
    <property type="match status" value="1"/>
</dbReference>
<organism evidence="11 12">
    <name type="scientific">Kangiella profundi</name>
    <dbReference type="NCBI Taxonomy" id="1561924"/>
    <lineage>
        <taxon>Bacteria</taxon>
        <taxon>Pseudomonadati</taxon>
        <taxon>Pseudomonadota</taxon>
        <taxon>Gammaproteobacteria</taxon>
        <taxon>Kangiellales</taxon>
        <taxon>Kangiellaceae</taxon>
        <taxon>Kangiella</taxon>
    </lineage>
</organism>
<protein>
    <recommendedName>
        <fullName evidence="2 10">RNA polymerase sigma-54 factor</fullName>
    </recommendedName>
</protein>
<keyword evidence="4 10" id="KW-0808">Transferase</keyword>
<dbReference type="InterPro" id="IPR007634">
    <property type="entry name" value="RNA_pol_sigma_54_DNA-bd"/>
</dbReference>
<accession>A0A2K9AWG8</accession>
<dbReference type="NCBIfam" id="TIGR02395">
    <property type="entry name" value="rpoN_sigma"/>
    <property type="match status" value="1"/>
</dbReference>
<dbReference type="Pfam" id="PF04552">
    <property type="entry name" value="Sigma54_DBD"/>
    <property type="match status" value="1"/>
</dbReference>
<dbReference type="GO" id="GO:0001216">
    <property type="term" value="F:DNA-binding transcription activator activity"/>
    <property type="evidence" value="ECO:0007669"/>
    <property type="project" value="InterPro"/>
</dbReference>
<dbReference type="GO" id="GO:0006352">
    <property type="term" value="P:DNA-templated transcription initiation"/>
    <property type="evidence" value="ECO:0007669"/>
    <property type="project" value="InterPro"/>
</dbReference>
<dbReference type="InterPro" id="IPR000394">
    <property type="entry name" value="RNA_pol_sigma_54"/>
</dbReference>
<dbReference type="PANTHER" id="PTHR32248:SF4">
    <property type="entry name" value="RNA POLYMERASE SIGMA-54 FACTOR"/>
    <property type="match status" value="1"/>
</dbReference>
<keyword evidence="5 10" id="KW-0548">Nucleotidyltransferase</keyword>
<dbReference type="InterPro" id="IPR007046">
    <property type="entry name" value="RNA_pol_sigma_54_core-bd"/>
</dbReference>
<dbReference type="InterPro" id="IPR038709">
    <property type="entry name" value="RpoN_core-bd_sf"/>
</dbReference>
<evidence type="ECO:0000256" key="1">
    <source>
        <dbReference type="ARBA" id="ARBA00008798"/>
    </source>
</evidence>
<keyword evidence="6 10" id="KW-0805">Transcription regulation</keyword>
<evidence type="ECO:0000256" key="3">
    <source>
        <dbReference type="ARBA" id="ARBA00022478"/>
    </source>
</evidence>
<keyword evidence="9 10" id="KW-0804">Transcription</keyword>
<dbReference type="AlphaFoldDB" id="A0A2K9AWG8"/>
<dbReference type="Pfam" id="PF04963">
    <property type="entry name" value="Sigma54_CBD"/>
    <property type="match status" value="1"/>
</dbReference>
<evidence type="ECO:0000256" key="5">
    <source>
        <dbReference type="ARBA" id="ARBA00022695"/>
    </source>
</evidence>
<dbReference type="OrthoDB" id="9814402at2"/>
<comment type="function">
    <text evidence="10">Sigma factors are initiation factors that promote the attachment of RNA polymerase to specific initiation sites and are then released.</text>
</comment>
<dbReference type="NCBIfam" id="NF009118">
    <property type="entry name" value="PRK12469.1"/>
    <property type="match status" value="1"/>
</dbReference>
<dbReference type="Gene3D" id="1.10.10.1330">
    <property type="entry name" value="RNA polymerase sigma-54 factor, core-binding domain"/>
    <property type="match status" value="1"/>
</dbReference>
<dbReference type="EMBL" id="CP025120">
    <property type="protein sequence ID" value="AUD78249.1"/>
    <property type="molecule type" value="Genomic_DNA"/>
</dbReference>
<proteinExistence type="inferred from homology"/>
<dbReference type="GO" id="GO:0003677">
    <property type="term" value="F:DNA binding"/>
    <property type="evidence" value="ECO:0007669"/>
    <property type="project" value="UniProtKB-KW"/>
</dbReference>
<keyword evidence="3 10" id="KW-0240">DNA-directed RNA polymerase</keyword>
<evidence type="ECO:0000256" key="2">
    <source>
        <dbReference type="ARBA" id="ARBA00019942"/>
    </source>
</evidence>
<dbReference type="RefSeq" id="WP_106646125.1">
    <property type="nucleotide sequence ID" value="NZ_BMGO01000002.1"/>
</dbReference>